<evidence type="ECO:0000313" key="3">
    <source>
        <dbReference type="Proteomes" id="UP001362999"/>
    </source>
</evidence>
<organism evidence="2 3">
    <name type="scientific">Favolaschia claudopus</name>
    <dbReference type="NCBI Taxonomy" id="2862362"/>
    <lineage>
        <taxon>Eukaryota</taxon>
        <taxon>Fungi</taxon>
        <taxon>Dikarya</taxon>
        <taxon>Basidiomycota</taxon>
        <taxon>Agaricomycotina</taxon>
        <taxon>Agaricomycetes</taxon>
        <taxon>Agaricomycetidae</taxon>
        <taxon>Agaricales</taxon>
        <taxon>Marasmiineae</taxon>
        <taxon>Mycenaceae</taxon>
        <taxon>Favolaschia</taxon>
    </lineage>
</organism>
<feature type="compositionally biased region" description="Low complexity" evidence="1">
    <location>
        <begin position="200"/>
        <end position="223"/>
    </location>
</feature>
<feature type="region of interest" description="Disordered" evidence="1">
    <location>
        <begin position="200"/>
        <end position="226"/>
    </location>
</feature>
<proteinExistence type="predicted"/>
<keyword evidence="3" id="KW-1185">Reference proteome</keyword>
<sequence length="328" mass="35842">MASSAVSTRTRCRPGYYPRPGFEDTTSVDRMTNERYHIVFEGRAIGVYPNPYASFVVLFSSSTNSVNFSLDANAQTNGYSGQYQRAAKTWEGPNSVEILWDRYCDEHHLGGCPTPTLPDGFTASTPVWRHGIRRSARVPDAHRVPNPPRTPQRPRTAGPQLGSPFVVPSSVSPEPLPPYVMPRAPLRIVPHSPIFPGYPASSAATESSLTSTDDSSPRSPRTPIEIDSDPEAEYVSTDFDFESLDNGLPNEFGPLCWGIMGMRRRIYDHPLPAIRAAVSANVGPMMILMSAVDEMSLEGMHELEPPSPASQPVNSQCSQAVAGPSRRA</sequence>
<name>A0AAV9YY18_9AGAR</name>
<gene>
    <name evidence="2" type="ORF">R3P38DRAFT_2817354</name>
</gene>
<comment type="caution">
    <text evidence="2">The sequence shown here is derived from an EMBL/GenBank/DDBJ whole genome shotgun (WGS) entry which is preliminary data.</text>
</comment>
<evidence type="ECO:0000256" key="1">
    <source>
        <dbReference type="SAM" id="MobiDB-lite"/>
    </source>
</evidence>
<evidence type="ECO:0000313" key="2">
    <source>
        <dbReference type="EMBL" id="KAK6964697.1"/>
    </source>
</evidence>
<feature type="compositionally biased region" description="Polar residues" evidence="1">
    <location>
        <begin position="310"/>
        <end position="319"/>
    </location>
</feature>
<accession>A0AAV9YY18</accession>
<reference evidence="2 3" key="1">
    <citation type="journal article" date="2024" name="J Genomics">
        <title>Draft genome sequencing and assembly of Favolaschia claudopus CIRM-BRFM 2984 isolated from oak limbs.</title>
        <authorList>
            <person name="Navarro D."/>
            <person name="Drula E."/>
            <person name="Chaduli D."/>
            <person name="Cazenave R."/>
            <person name="Ahrendt S."/>
            <person name="Wang J."/>
            <person name="Lipzen A."/>
            <person name="Daum C."/>
            <person name="Barry K."/>
            <person name="Grigoriev I.V."/>
            <person name="Favel A."/>
            <person name="Rosso M.N."/>
            <person name="Martin F."/>
        </authorList>
    </citation>
    <scope>NUCLEOTIDE SEQUENCE [LARGE SCALE GENOMIC DNA]</scope>
    <source>
        <strain evidence="2 3">CIRM-BRFM 2984</strain>
    </source>
</reference>
<dbReference type="Proteomes" id="UP001362999">
    <property type="component" value="Unassembled WGS sequence"/>
</dbReference>
<feature type="region of interest" description="Disordered" evidence="1">
    <location>
        <begin position="133"/>
        <end position="162"/>
    </location>
</feature>
<dbReference type="AlphaFoldDB" id="A0AAV9YY18"/>
<protein>
    <submittedName>
        <fullName evidence="2">Uncharacterized protein</fullName>
    </submittedName>
</protein>
<dbReference type="EMBL" id="JAWWNJ010000347">
    <property type="protein sequence ID" value="KAK6964697.1"/>
    <property type="molecule type" value="Genomic_DNA"/>
</dbReference>
<feature type="region of interest" description="Disordered" evidence="1">
    <location>
        <begin position="301"/>
        <end position="328"/>
    </location>
</feature>